<name>A0AAD9IYF6_9ANNE</name>
<sequence>MLPKCESSITDPEHHQILTSEIGDVDLRDFDEAVFEGDSAAFLSADPPAFTGPLTSLRAVTSLPLSYPGIISLSKDCTTSLSTVSDIRQAQVTSRKGHFFW</sequence>
<dbReference type="AlphaFoldDB" id="A0AAD9IYF6"/>
<accession>A0AAD9IYF6</accession>
<reference evidence="1" key="1">
    <citation type="journal article" date="2023" name="Mol. Biol. Evol.">
        <title>Third-Generation Sequencing Reveals the Adaptive Role of the Epigenome in Three Deep-Sea Polychaetes.</title>
        <authorList>
            <person name="Perez M."/>
            <person name="Aroh O."/>
            <person name="Sun Y."/>
            <person name="Lan Y."/>
            <person name="Juniper S.K."/>
            <person name="Young C.R."/>
            <person name="Angers B."/>
            <person name="Qian P.Y."/>
        </authorList>
    </citation>
    <scope>NUCLEOTIDE SEQUENCE</scope>
    <source>
        <strain evidence="1">P08H-3</strain>
    </source>
</reference>
<evidence type="ECO:0000313" key="1">
    <source>
        <dbReference type="EMBL" id="KAK2142833.1"/>
    </source>
</evidence>
<comment type="caution">
    <text evidence="1">The sequence shown here is derived from an EMBL/GenBank/DDBJ whole genome shotgun (WGS) entry which is preliminary data.</text>
</comment>
<protein>
    <submittedName>
        <fullName evidence="1">Uncharacterized protein</fullName>
    </submittedName>
</protein>
<feature type="non-terminal residue" evidence="1">
    <location>
        <position position="1"/>
    </location>
</feature>
<organism evidence="1 2">
    <name type="scientific">Paralvinella palmiformis</name>
    <dbReference type="NCBI Taxonomy" id="53620"/>
    <lineage>
        <taxon>Eukaryota</taxon>
        <taxon>Metazoa</taxon>
        <taxon>Spiralia</taxon>
        <taxon>Lophotrochozoa</taxon>
        <taxon>Annelida</taxon>
        <taxon>Polychaeta</taxon>
        <taxon>Sedentaria</taxon>
        <taxon>Canalipalpata</taxon>
        <taxon>Terebellida</taxon>
        <taxon>Terebelliformia</taxon>
        <taxon>Alvinellidae</taxon>
        <taxon>Paralvinella</taxon>
    </lineage>
</organism>
<gene>
    <name evidence="1" type="ORF">LSH36_908g00014</name>
</gene>
<keyword evidence="2" id="KW-1185">Reference proteome</keyword>
<proteinExistence type="predicted"/>
<dbReference type="Proteomes" id="UP001208570">
    <property type="component" value="Unassembled WGS sequence"/>
</dbReference>
<dbReference type="EMBL" id="JAODUP010000908">
    <property type="protein sequence ID" value="KAK2142833.1"/>
    <property type="molecule type" value="Genomic_DNA"/>
</dbReference>
<evidence type="ECO:0000313" key="2">
    <source>
        <dbReference type="Proteomes" id="UP001208570"/>
    </source>
</evidence>